<comment type="caution">
    <text evidence="5">The sequence shown here is derived from an EMBL/GenBank/DDBJ whole genome shotgun (WGS) entry which is preliminary data.</text>
</comment>
<keyword evidence="2 5" id="KW-0645">Protease</keyword>
<dbReference type="PANTHER" id="PTHR43343:SF3">
    <property type="entry name" value="PROTEASE DO-LIKE 8, CHLOROPLASTIC"/>
    <property type="match status" value="1"/>
</dbReference>
<dbReference type="AlphaFoldDB" id="A0A4R1RXZ4"/>
<dbReference type="OrthoDB" id="9758917at2"/>
<dbReference type="Pfam" id="PF13180">
    <property type="entry name" value="PDZ_2"/>
    <property type="match status" value="1"/>
</dbReference>
<proteinExistence type="inferred from homology"/>
<dbReference type="InterPro" id="IPR001940">
    <property type="entry name" value="Peptidase_S1C"/>
</dbReference>
<evidence type="ECO:0000259" key="4">
    <source>
        <dbReference type="SMART" id="SM00228"/>
    </source>
</evidence>
<accession>A0A4R1RXZ4</accession>
<dbReference type="Proteomes" id="UP000295008">
    <property type="component" value="Unassembled WGS sequence"/>
</dbReference>
<dbReference type="SMART" id="SM00228">
    <property type="entry name" value="PDZ"/>
    <property type="match status" value="1"/>
</dbReference>
<evidence type="ECO:0000256" key="1">
    <source>
        <dbReference type="ARBA" id="ARBA00010541"/>
    </source>
</evidence>
<dbReference type="InterPro" id="IPR051201">
    <property type="entry name" value="Chloro_Bact_Ser_Proteases"/>
</dbReference>
<dbReference type="GO" id="GO:0004252">
    <property type="term" value="F:serine-type endopeptidase activity"/>
    <property type="evidence" value="ECO:0007669"/>
    <property type="project" value="InterPro"/>
</dbReference>
<keyword evidence="3" id="KW-0378">Hydrolase</keyword>
<dbReference type="RefSeq" id="WP_132013761.1">
    <property type="nucleotide sequence ID" value="NZ_SLUN01000007.1"/>
</dbReference>
<comment type="similarity">
    <text evidence="1">Belongs to the peptidase S1C family.</text>
</comment>
<dbReference type="SUPFAM" id="SSF50494">
    <property type="entry name" value="Trypsin-like serine proteases"/>
    <property type="match status" value="1"/>
</dbReference>
<evidence type="ECO:0000313" key="5">
    <source>
        <dbReference type="EMBL" id="TCL71618.1"/>
    </source>
</evidence>
<dbReference type="SUPFAM" id="SSF50156">
    <property type="entry name" value="PDZ domain-like"/>
    <property type="match status" value="1"/>
</dbReference>
<dbReference type="GO" id="GO:0006508">
    <property type="term" value="P:proteolysis"/>
    <property type="evidence" value="ECO:0007669"/>
    <property type="project" value="UniProtKB-KW"/>
</dbReference>
<evidence type="ECO:0000313" key="6">
    <source>
        <dbReference type="Proteomes" id="UP000295008"/>
    </source>
</evidence>
<evidence type="ECO:0000256" key="3">
    <source>
        <dbReference type="ARBA" id="ARBA00022801"/>
    </source>
</evidence>
<dbReference type="InterPro" id="IPR036034">
    <property type="entry name" value="PDZ_sf"/>
</dbReference>
<dbReference type="InterPro" id="IPR009003">
    <property type="entry name" value="Peptidase_S1_PA"/>
</dbReference>
<dbReference type="CDD" id="cd06779">
    <property type="entry name" value="cpPDZ_Deg_HtrA-like"/>
    <property type="match status" value="1"/>
</dbReference>
<dbReference type="InterPro" id="IPR001478">
    <property type="entry name" value="PDZ"/>
</dbReference>
<protein>
    <submittedName>
        <fullName evidence="5">S1-C subfamily serine protease</fullName>
    </submittedName>
</protein>
<dbReference type="InterPro" id="IPR043504">
    <property type="entry name" value="Peptidase_S1_PA_chymotrypsin"/>
</dbReference>
<name>A0A4R1RXZ4_HYDET</name>
<dbReference type="PANTHER" id="PTHR43343">
    <property type="entry name" value="PEPTIDASE S12"/>
    <property type="match status" value="1"/>
</dbReference>
<evidence type="ECO:0000256" key="2">
    <source>
        <dbReference type="ARBA" id="ARBA00022670"/>
    </source>
</evidence>
<gene>
    <name evidence="5" type="ORF">EDC14_100781</name>
</gene>
<dbReference type="Pfam" id="PF13365">
    <property type="entry name" value="Trypsin_2"/>
    <property type="match status" value="1"/>
</dbReference>
<keyword evidence="6" id="KW-1185">Reference proteome</keyword>
<dbReference type="EMBL" id="SLUN01000007">
    <property type="protein sequence ID" value="TCL71618.1"/>
    <property type="molecule type" value="Genomic_DNA"/>
</dbReference>
<reference evidence="5 6" key="1">
    <citation type="submission" date="2019-03" db="EMBL/GenBank/DDBJ databases">
        <title>Genomic Encyclopedia of Type Strains, Phase IV (KMG-IV): sequencing the most valuable type-strain genomes for metagenomic binning, comparative biology and taxonomic classification.</title>
        <authorList>
            <person name="Goeker M."/>
        </authorList>
    </citation>
    <scope>NUCLEOTIDE SEQUENCE [LARGE SCALE GENOMIC DNA]</scope>
    <source>
        <strain evidence="5 6">LX-B</strain>
    </source>
</reference>
<feature type="domain" description="PDZ" evidence="4">
    <location>
        <begin position="272"/>
        <end position="356"/>
    </location>
</feature>
<organism evidence="5 6">
    <name type="scientific">Hydrogenispora ethanolica</name>
    <dbReference type="NCBI Taxonomy" id="1082276"/>
    <lineage>
        <taxon>Bacteria</taxon>
        <taxon>Bacillati</taxon>
        <taxon>Bacillota</taxon>
        <taxon>Hydrogenispora</taxon>
    </lineage>
</organism>
<dbReference type="PRINTS" id="PR00834">
    <property type="entry name" value="PROTEASES2C"/>
</dbReference>
<dbReference type="Gene3D" id="2.30.42.10">
    <property type="match status" value="1"/>
</dbReference>
<sequence>MKKVSQEVIALTTSRSIRSRLIVLAMVLALAFGSLLPLGQVRAAAPGPDLIGTSIVADIAESNMSKVVWITANFEKQVQSFFFGKKKQQFQGFGSGFFFDEQGHILTNAHVVAGAQSIEVTLQGQKKPLPATVVGLDTEFDLAILKVDLAEPARYFRFGDSDRIRVGEWVVAIGNPYGLDHTVTQGIISAKGRPLTAGVDNGDSTTYENMLQTDAAINPGNSGGPLLNLQGEVIGINTAVSSAGQNLSFAIPINTVKENLKELMAKGRLSHPWIGAAMIDLKLLDTKDRAALSISTAEGVLIGPVKGGPADKAGLRTYDLIIRVDEQEISGVDDLIKIIRQHKVGDQLAIQFIRKGNPLSVKLLLEEKPQPKR</sequence>
<dbReference type="Gene3D" id="2.40.10.10">
    <property type="entry name" value="Trypsin-like serine proteases"/>
    <property type="match status" value="2"/>
</dbReference>